<dbReference type="Proteomes" id="UP001292094">
    <property type="component" value="Unassembled WGS sequence"/>
</dbReference>
<evidence type="ECO:0000313" key="10">
    <source>
        <dbReference type="EMBL" id="KAK4308338.1"/>
    </source>
</evidence>
<evidence type="ECO:0000313" key="11">
    <source>
        <dbReference type="Proteomes" id="UP001292094"/>
    </source>
</evidence>
<keyword evidence="11" id="KW-1185">Reference proteome</keyword>
<proteinExistence type="inferred from homology"/>
<dbReference type="PROSITE" id="PS00623">
    <property type="entry name" value="GMC_OXRED_1"/>
    <property type="match status" value="1"/>
</dbReference>
<keyword evidence="3 6" id="KW-0285">Flavoprotein</keyword>
<feature type="binding site" evidence="5">
    <location>
        <position position="258"/>
    </location>
    <ligand>
        <name>FAD</name>
        <dbReference type="ChEBI" id="CHEBI:57692"/>
    </ligand>
</feature>
<dbReference type="Pfam" id="PF00732">
    <property type="entry name" value="GMC_oxred_N"/>
    <property type="match status" value="1"/>
</dbReference>
<evidence type="ECO:0000256" key="2">
    <source>
        <dbReference type="ARBA" id="ARBA00010790"/>
    </source>
</evidence>
<dbReference type="PANTHER" id="PTHR11552:SF147">
    <property type="entry name" value="CHOLINE DEHYDROGENASE, MITOCHONDRIAL"/>
    <property type="match status" value="1"/>
</dbReference>
<dbReference type="PROSITE" id="PS00624">
    <property type="entry name" value="GMC_OXRED_2"/>
    <property type="match status" value="1"/>
</dbReference>
<keyword evidence="4 5" id="KW-0274">FAD</keyword>
<dbReference type="SUPFAM" id="SSF51905">
    <property type="entry name" value="FAD/NAD(P)-binding domain"/>
    <property type="match status" value="1"/>
</dbReference>
<evidence type="ECO:0000256" key="5">
    <source>
        <dbReference type="PIRSR" id="PIRSR000137-2"/>
    </source>
</evidence>
<organism evidence="10 11">
    <name type="scientific">Petrolisthes manimaculis</name>
    <dbReference type="NCBI Taxonomy" id="1843537"/>
    <lineage>
        <taxon>Eukaryota</taxon>
        <taxon>Metazoa</taxon>
        <taxon>Ecdysozoa</taxon>
        <taxon>Arthropoda</taxon>
        <taxon>Crustacea</taxon>
        <taxon>Multicrustacea</taxon>
        <taxon>Malacostraca</taxon>
        <taxon>Eumalacostraca</taxon>
        <taxon>Eucarida</taxon>
        <taxon>Decapoda</taxon>
        <taxon>Pleocyemata</taxon>
        <taxon>Anomura</taxon>
        <taxon>Galatheoidea</taxon>
        <taxon>Porcellanidae</taxon>
        <taxon>Petrolisthes</taxon>
    </lineage>
</organism>
<feature type="domain" description="Glucose-methanol-choline oxidoreductase N-terminal" evidence="9">
    <location>
        <begin position="294"/>
        <end position="308"/>
    </location>
</feature>
<dbReference type="AlphaFoldDB" id="A0AAE1PHA0"/>
<reference evidence="10" key="1">
    <citation type="submission" date="2023-11" db="EMBL/GenBank/DDBJ databases">
        <title>Genome assemblies of two species of porcelain crab, Petrolisthes cinctipes and Petrolisthes manimaculis (Anomura: Porcellanidae).</title>
        <authorList>
            <person name="Angst P."/>
        </authorList>
    </citation>
    <scope>NUCLEOTIDE SEQUENCE</scope>
    <source>
        <strain evidence="10">PB745_02</strain>
        <tissue evidence="10">Gill</tissue>
    </source>
</reference>
<feature type="domain" description="Glucose-methanol-choline oxidoreductase N-terminal" evidence="8">
    <location>
        <begin position="121"/>
        <end position="144"/>
    </location>
</feature>
<dbReference type="PANTHER" id="PTHR11552">
    <property type="entry name" value="GLUCOSE-METHANOL-CHOLINE GMC OXIDOREDUCTASE"/>
    <property type="match status" value="1"/>
</dbReference>
<feature type="chain" id="PRO_5042007198" description="Glucose-methanol-choline oxidoreductase N-terminal domain-containing protein" evidence="7">
    <location>
        <begin position="25"/>
        <end position="619"/>
    </location>
</feature>
<feature type="binding site" evidence="5">
    <location>
        <position position="123"/>
    </location>
    <ligand>
        <name>FAD</name>
        <dbReference type="ChEBI" id="CHEBI:57692"/>
    </ligand>
</feature>
<evidence type="ECO:0000256" key="3">
    <source>
        <dbReference type="ARBA" id="ARBA00022630"/>
    </source>
</evidence>
<name>A0AAE1PHA0_9EUCA</name>
<gene>
    <name evidence="10" type="ORF">Pmani_019930</name>
</gene>
<comment type="cofactor">
    <cofactor evidence="1 5">
        <name>FAD</name>
        <dbReference type="ChEBI" id="CHEBI:57692"/>
    </cofactor>
</comment>
<evidence type="ECO:0000259" key="8">
    <source>
        <dbReference type="PROSITE" id="PS00623"/>
    </source>
</evidence>
<accession>A0AAE1PHA0</accession>
<sequence length="619" mass="68219">MTILGLQRGVSWLVLKIASIAILAKLTKDQFLSVNTNIDAEYDFIVVGGGSAGSVVASRLSEVAEWRVLLLEAGGEPPLQTYVPGFAPLLIGTQVDWAYRIEPQTYCHRGYEGDSFFLPSGRVLGGGSSINWMLYVRGNRRDFNNWEAMGNPTWGYRHVLPFFKKSENYSGHGRANYRGRGGPVKVERQPWMLPIARGILKAAKLLGYSHIDYNGPEQIGFSVPDLSTSNGRRSSTAHSYLSPASTRPNLHILTNAFVTQIMFNNDKKAVGVRFIHDGQEKSVGAVKEVVLSTGAIRSPQLLMVSGVGPAWHLKQHKIPVLHDLEGVGENFQDHIMTMGLTWSIDRGAVSFASYFWPSAISKYTSQGTGPWTMPAGISVLGWTKAENGDDPLWPDVQYIASSLTLVTEYGTTLGSSLGFKKNVFRNYFYSVMGRIGFTILPSLTRPKSRGTIRLRSSLPQDPPVVDPNYFSHNDDVTTMVRGIRFALKLGNSSILKKKYGAKLLKKPLPGCEKIVYNSDAYWACFARSYASTNYHPVGTCKMGPSTDPKAVVDHTLRVYGVSGLRVVDASIMPLVTTGNTNAPTIMIGEKAAHMIKRAWSRKVTSRKRSSAQERRESGL</sequence>
<dbReference type="InterPro" id="IPR036188">
    <property type="entry name" value="FAD/NAD-bd_sf"/>
</dbReference>
<dbReference type="InterPro" id="IPR012132">
    <property type="entry name" value="GMC_OxRdtase"/>
</dbReference>
<dbReference type="SUPFAM" id="SSF54373">
    <property type="entry name" value="FAD-linked reductases, C-terminal domain"/>
    <property type="match status" value="1"/>
</dbReference>
<keyword evidence="7" id="KW-0732">Signal</keyword>
<dbReference type="GO" id="GO:0016614">
    <property type="term" value="F:oxidoreductase activity, acting on CH-OH group of donors"/>
    <property type="evidence" value="ECO:0007669"/>
    <property type="project" value="InterPro"/>
</dbReference>
<dbReference type="Gene3D" id="3.30.560.10">
    <property type="entry name" value="Glucose Oxidase, domain 3"/>
    <property type="match status" value="1"/>
</dbReference>
<evidence type="ECO:0000256" key="1">
    <source>
        <dbReference type="ARBA" id="ARBA00001974"/>
    </source>
</evidence>
<dbReference type="Pfam" id="PF05199">
    <property type="entry name" value="GMC_oxred_C"/>
    <property type="match status" value="1"/>
</dbReference>
<dbReference type="GO" id="GO:0050660">
    <property type="term" value="F:flavin adenine dinucleotide binding"/>
    <property type="evidence" value="ECO:0007669"/>
    <property type="project" value="InterPro"/>
</dbReference>
<comment type="similarity">
    <text evidence="2 6">Belongs to the GMC oxidoreductase family.</text>
</comment>
<evidence type="ECO:0000259" key="9">
    <source>
        <dbReference type="PROSITE" id="PS00624"/>
    </source>
</evidence>
<evidence type="ECO:0000256" key="6">
    <source>
        <dbReference type="RuleBase" id="RU003968"/>
    </source>
</evidence>
<comment type="caution">
    <text evidence="10">The sequence shown here is derived from an EMBL/GenBank/DDBJ whole genome shotgun (WGS) entry which is preliminary data.</text>
</comment>
<dbReference type="InterPro" id="IPR000172">
    <property type="entry name" value="GMC_OxRdtase_N"/>
</dbReference>
<feature type="signal peptide" evidence="7">
    <location>
        <begin position="1"/>
        <end position="24"/>
    </location>
</feature>
<protein>
    <recommendedName>
        <fullName evidence="8 9">Glucose-methanol-choline oxidoreductase N-terminal domain-containing protein</fullName>
    </recommendedName>
</protein>
<evidence type="ECO:0000256" key="4">
    <source>
        <dbReference type="ARBA" id="ARBA00022827"/>
    </source>
</evidence>
<evidence type="ECO:0000256" key="7">
    <source>
        <dbReference type="SAM" id="SignalP"/>
    </source>
</evidence>
<dbReference type="Gene3D" id="3.50.50.60">
    <property type="entry name" value="FAD/NAD(P)-binding domain"/>
    <property type="match status" value="1"/>
</dbReference>
<dbReference type="EMBL" id="JAWZYT010001902">
    <property type="protein sequence ID" value="KAK4308338.1"/>
    <property type="molecule type" value="Genomic_DNA"/>
</dbReference>
<dbReference type="InterPro" id="IPR007867">
    <property type="entry name" value="GMC_OxRtase_C"/>
</dbReference>
<dbReference type="PIRSF" id="PIRSF000137">
    <property type="entry name" value="Alcohol_oxidase"/>
    <property type="match status" value="1"/>
</dbReference>